<name>A0ACC0JDX1_CHOFU</name>
<gene>
    <name evidence="1" type="ORF">MSG28_006153</name>
</gene>
<evidence type="ECO:0000313" key="1">
    <source>
        <dbReference type="EMBL" id="KAI8422266.1"/>
    </source>
</evidence>
<protein>
    <submittedName>
        <fullName evidence="1">Uncharacterized protein</fullName>
    </submittedName>
</protein>
<proteinExistence type="predicted"/>
<dbReference type="Proteomes" id="UP001064048">
    <property type="component" value="Chromosome 10"/>
</dbReference>
<keyword evidence="2" id="KW-1185">Reference proteome</keyword>
<accession>A0ACC0JDX1</accession>
<organism evidence="1 2">
    <name type="scientific">Choristoneura fumiferana</name>
    <name type="common">Spruce budworm moth</name>
    <name type="synonym">Archips fumiferana</name>
    <dbReference type="NCBI Taxonomy" id="7141"/>
    <lineage>
        <taxon>Eukaryota</taxon>
        <taxon>Metazoa</taxon>
        <taxon>Ecdysozoa</taxon>
        <taxon>Arthropoda</taxon>
        <taxon>Hexapoda</taxon>
        <taxon>Insecta</taxon>
        <taxon>Pterygota</taxon>
        <taxon>Neoptera</taxon>
        <taxon>Endopterygota</taxon>
        <taxon>Lepidoptera</taxon>
        <taxon>Glossata</taxon>
        <taxon>Ditrysia</taxon>
        <taxon>Tortricoidea</taxon>
        <taxon>Tortricidae</taxon>
        <taxon>Tortricinae</taxon>
        <taxon>Choristoneura</taxon>
    </lineage>
</organism>
<evidence type="ECO:0000313" key="2">
    <source>
        <dbReference type="Proteomes" id="UP001064048"/>
    </source>
</evidence>
<sequence>MLQYTICALLVISPVLCRHMPRFNELDADEQQLFRAAYDTPSYDHDEYQHENDLEPGKLDLLKDGLWAIKTKINELKAFDKAIAANMLQTKLKLKELLEYHLEGLKNKPHLELLVEKKKPSYAHPQAPAYPVAYEPQPQYAPAPAPVYHHDPYYGH</sequence>
<reference evidence="1 2" key="1">
    <citation type="journal article" date="2022" name="Genome Biol. Evol.">
        <title>The Spruce Budworm Genome: Reconstructing the Evolutionary History of Antifreeze Proteins.</title>
        <authorList>
            <person name="Beliveau C."/>
            <person name="Gagne P."/>
            <person name="Picq S."/>
            <person name="Vernygora O."/>
            <person name="Keeling C.I."/>
            <person name="Pinkney K."/>
            <person name="Doucet D."/>
            <person name="Wen F."/>
            <person name="Johnston J.S."/>
            <person name="Maaroufi H."/>
            <person name="Boyle B."/>
            <person name="Laroche J."/>
            <person name="Dewar K."/>
            <person name="Juretic N."/>
            <person name="Blackburn G."/>
            <person name="Nisole A."/>
            <person name="Brunet B."/>
            <person name="Brandao M."/>
            <person name="Lumley L."/>
            <person name="Duan J."/>
            <person name="Quan G."/>
            <person name="Lucarotti C.J."/>
            <person name="Roe A.D."/>
            <person name="Sperling F.A.H."/>
            <person name="Levesque R.C."/>
            <person name="Cusson M."/>
        </authorList>
    </citation>
    <scope>NUCLEOTIDE SEQUENCE [LARGE SCALE GENOMIC DNA]</scope>
    <source>
        <strain evidence="1">Glfc:IPQL:Cfum</strain>
    </source>
</reference>
<dbReference type="EMBL" id="CM046110">
    <property type="protein sequence ID" value="KAI8422266.1"/>
    <property type="molecule type" value="Genomic_DNA"/>
</dbReference>
<comment type="caution">
    <text evidence="1">The sequence shown here is derived from an EMBL/GenBank/DDBJ whole genome shotgun (WGS) entry which is preliminary data.</text>
</comment>